<dbReference type="GO" id="GO:0046872">
    <property type="term" value="F:metal ion binding"/>
    <property type="evidence" value="ECO:0007669"/>
    <property type="project" value="UniProtKB-KW"/>
</dbReference>
<dbReference type="EC" id="3.1.11.1" evidence="3"/>
<dbReference type="KEGG" id="aha:AHA_1899"/>
<evidence type="ECO:0000259" key="16">
    <source>
        <dbReference type="PROSITE" id="PS51785"/>
    </source>
</evidence>
<dbReference type="PROSITE" id="PS51784">
    <property type="entry name" value="EXOI_SH3"/>
    <property type="match status" value="1"/>
</dbReference>
<dbReference type="NCBIfam" id="NF008746">
    <property type="entry name" value="PRK11779.1"/>
    <property type="match status" value="1"/>
</dbReference>
<evidence type="ECO:0000256" key="6">
    <source>
        <dbReference type="ARBA" id="ARBA00022723"/>
    </source>
</evidence>
<dbReference type="InterPro" id="IPR013520">
    <property type="entry name" value="Ribonucl_H"/>
</dbReference>
<keyword evidence="5" id="KW-0540">Nuclease</keyword>
<dbReference type="InterPro" id="IPR038649">
    <property type="entry name" value="EXOI_SH3_sf"/>
</dbReference>
<keyword evidence="10" id="KW-0460">Magnesium</keyword>
<gene>
    <name evidence="17" type="ordered locus">AHA_1899</name>
</gene>
<dbReference type="STRING" id="380703.AHA_1899"/>
<feature type="domain" description="ExoI C-terminal" evidence="16">
    <location>
        <begin position="450"/>
        <end position="564"/>
    </location>
</feature>
<reference evidence="17 18" key="1">
    <citation type="journal article" date="2006" name="J. Bacteriol.">
        <title>Genome sequence of Aeromonas hydrophila ATCC 7966T: jack of all trades.</title>
        <authorList>
            <person name="Seshadri R."/>
            <person name="Joseph S.W."/>
            <person name="Chopra A.K."/>
            <person name="Sha J."/>
            <person name="Shaw J."/>
            <person name="Graf J."/>
            <person name="Haft D."/>
            <person name="Wu M."/>
            <person name="Ren Q."/>
            <person name="Rosovitz M.J."/>
            <person name="Madupu R."/>
            <person name="Tallon L."/>
            <person name="Kim M."/>
            <person name="Jin S."/>
            <person name="Vuong H."/>
            <person name="Stine O.C."/>
            <person name="Ali A."/>
            <person name="Horneman A.J."/>
            <person name="Heidelberg J.F."/>
        </authorList>
    </citation>
    <scope>NUCLEOTIDE SEQUENCE [LARGE SCALE GENOMIC DNA]</scope>
    <source>
        <strain evidence="18">ATCC 7966 / DSM 30187 / BCRC 13018 / CCUG 14551 / JCM 1027 / KCTC 2358 / NCIMB 9240 / NCTC 8049</strain>
    </source>
</reference>
<accession>A0KJH9</accession>
<dbReference type="InterPro" id="IPR022894">
    <property type="entry name" value="Oligoribonuclease"/>
</dbReference>
<comment type="catalytic activity">
    <reaction evidence="1">
        <text>Exonucleolytic cleavage in the 3'- to 5'-direction to yield nucleoside 5'-phosphates.</text>
        <dbReference type="EC" id="3.1.11.1"/>
    </reaction>
</comment>
<dbReference type="GO" id="GO:0003677">
    <property type="term" value="F:DNA binding"/>
    <property type="evidence" value="ECO:0007669"/>
    <property type="project" value="UniProtKB-KW"/>
</dbReference>
<evidence type="ECO:0000256" key="7">
    <source>
        <dbReference type="ARBA" id="ARBA00022763"/>
    </source>
</evidence>
<dbReference type="GO" id="GO:0000175">
    <property type="term" value="F:3'-5'-RNA exonuclease activity"/>
    <property type="evidence" value="ECO:0007669"/>
    <property type="project" value="InterPro"/>
</dbReference>
<dbReference type="InterPro" id="IPR036397">
    <property type="entry name" value="RNaseH_sf"/>
</dbReference>
<name>A0KJH9_AERHH</name>
<keyword evidence="7" id="KW-0227">DNA damage</keyword>
<dbReference type="SUPFAM" id="SSF53098">
    <property type="entry name" value="Ribonuclease H-like"/>
    <property type="match status" value="1"/>
</dbReference>
<dbReference type="eggNOG" id="COG2925">
    <property type="taxonomic scope" value="Bacteria"/>
</dbReference>
<dbReference type="InterPro" id="IPR013620">
    <property type="entry name" value="Exonuc_1_SH3"/>
</dbReference>
<dbReference type="Gene3D" id="3.30.420.10">
    <property type="entry name" value="Ribonuclease H-like superfamily/Ribonuclease H"/>
    <property type="match status" value="1"/>
</dbReference>
<dbReference type="OrthoDB" id="9763470at2"/>
<dbReference type="CDD" id="cd06138">
    <property type="entry name" value="ExoI_N"/>
    <property type="match status" value="1"/>
</dbReference>
<evidence type="ECO:0000256" key="12">
    <source>
        <dbReference type="ARBA" id="ARBA00023204"/>
    </source>
</evidence>
<keyword evidence="9" id="KW-0269">Exonuclease</keyword>
<dbReference type="PATRIC" id="fig|380703.7.peg.1911"/>
<keyword evidence="18" id="KW-1185">Reference proteome</keyword>
<dbReference type="GO" id="GO:0006281">
    <property type="term" value="P:DNA repair"/>
    <property type="evidence" value="ECO:0007669"/>
    <property type="project" value="UniProtKB-KW"/>
</dbReference>
<dbReference type="InterPro" id="IPR012337">
    <property type="entry name" value="RNaseH-like_sf"/>
</dbReference>
<comment type="cofactor">
    <cofactor evidence="2">
        <name>Mg(2+)</name>
        <dbReference type="ChEBI" id="CHEBI:18420"/>
    </cofactor>
</comment>
<dbReference type="PANTHER" id="PTHR11046:SF11">
    <property type="entry name" value="EXODEOXYRIBONUCLEASE I"/>
    <property type="match status" value="1"/>
</dbReference>
<evidence type="ECO:0000256" key="1">
    <source>
        <dbReference type="ARBA" id="ARBA00000563"/>
    </source>
</evidence>
<keyword evidence="8 17" id="KW-0378">Hydrolase</keyword>
<dbReference type="Pfam" id="PF08411">
    <property type="entry name" value="ExoI_SH3"/>
    <property type="match status" value="1"/>
</dbReference>
<comment type="subunit">
    <text evidence="14">Monomer. Interacts with ssb (via C-terminus); this interaction stimulates the exonuclease activity by recruiting the enzyme to its substrate.</text>
</comment>
<dbReference type="Pfam" id="PF26016">
    <property type="entry name" value="ExoI_C"/>
    <property type="match status" value="1"/>
</dbReference>
<keyword evidence="6" id="KW-0479">Metal-binding</keyword>
<dbReference type="EMBL" id="CP000462">
    <property type="protein sequence ID" value="ABK37417.1"/>
    <property type="molecule type" value="Genomic_DNA"/>
</dbReference>
<dbReference type="FunFam" id="3.30.1520.20:FF:000001">
    <property type="entry name" value="Exodeoxyribonuclease I"/>
    <property type="match status" value="1"/>
</dbReference>
<dbReference type="GO" id="GO:0008310">
    <property type="term" value="F:single-stranded DNA 3'-5' DNA exonuclease activity"/>
    <property type="evidence" value="ECO:0007669"/>
    <property type="project" value="UniProtKB-EC"/>
</dbReference>
<evidence type="ECO:0000256" key="8">
    <source>
        <dbReference type="ARBA" id="ARBA00022801"/>
    </source>
</evidence>
<evidence type="ECO:0000256" key="14">
    <source>
        <dbReference type="ARBA" id="ARBA00046792"/>
    </source>
</evidence>
<dbReference type="HOGENOM" id="CLU_043508_1_1_6"/>
<feature type="domain" description="ExoI SH3-like" evidence="15">
    <location>
        <begin position="293"/>
        <end position="446"/>
    </location>
</feature>
<protein>
    <recommendedName>
        <fullName evidence="4">Exodeoxyribonuclease I</fullName>
        <ecNumber evidence="3">3.1.11.1</ecNumber>
    </recommendedName>
    <alternativeName>
        <fullName evidence="13">DNA deoxyribophosphodiesterase</fullName>
    </alternativeName>
</protein>
<evidence type="ECO:0000256" key="13">
    <source>
        <dbReference type="ARBA" id="ARBA00031220"/>
    </source>
</evidence>
<dbReference type="EnsemblBacteria" id="ABK37417">
    <property type="protein sequence ID" value="ABK37417"/>
    <property type="gene ID" value="AHA_1899"/>
</dbReference>
<keyword evidence="11" id="KW-0238">DNA-binding</keyword>
<sequence>MERGLLQALSLSTPPENLDSPVNGAVSLYSLPRTSFSPATDACLPNKAAAGWSALRSACAMVYHAGNRGAWHPHPGARRHRHRISLSSNMSKTAHAGSEPTFYFHDYETFGISPAKDRPAQFAGIRTDGDFNLIGEPLVIYCKPPADYLPEPEACLITGITPQKAMKDGLCEADFIRQIHEQFATPGTCVLGYNSIRFDDEVTRYTLYRNFYDPYAYAWQNGNSRWDILDMLRACYALRPEGIEWAFDEEGKPSFKLEKLTVANGVAHANAHDALSDVLATIEMAKLVKKAQPKLFGYLFDLRNKNKVKALIDVVTMKPLVHVSGMFSPWQGCASWVSPLAWHPSNQNAVIMVDLTRDPTPLIELTSEEIRERLYTKKEELGDLAGIPVKLVHINKCPVLAPAATLTAERADQLGIDREQCRKSLDLLRAHPEVREKLVEVFNQEFAGNNDGDPDTQLYAGFFGHGDKSTMDLVRATPADLLGEREFAFTDSRLPEMLFRYRARNWPHTLSEAEQKRWRLHCSDYFSRRLPDYVPRLEELAEQNQGNERNFAILKSLYHYLENL</sequence>
<evidence type="ECO:0000256" key="10">
    <source>
        <dbReference type="ARBA" id="ARBA00022842"/>
    </source>
</evidence>
<evidence type="ECO:0000256" key="3">
    <source>
        <dbReference type="ARBA" id="ARBA00012108"/>
    </source>
</evidence>
<evidence type="ECO:0000256" key="11">
    <source>
        <dbReference type="ARBA" id="ARBA00023125"/>
    </source>
</evidence>
<evidence type="ECO:0000313" key="17">
    <source>
        <dbReference type="EMBL" id="ABK37417.1"/>
    </source>
</evidence>
<dbReference type="InterPro" id="IPR058561">
    <property type="entry name" value="Exonuc_1_C"/>
</dbReference>
<dbReference type="Gene3D" id="1.20.1280.70">
    <property type="entry name" value="Exonuclease ExoI, domain 3"/>
    <property type="match status" value="1"/>
</dbReference>
<dbReference type="Gene3D" id="3.30.1520.20">
    <property type="entry name" value="Exonuclease ExoI, domain 2"/>
    <property type="match status" value="1"/>
</dbReference>
<dbReference type="AlphaFoldDB" id="A0KJH9"/>
<dbReference type="Proteomes" id="UP000000756">
    <property type="component" value="Chromosome"/>
</dbReference>
<dbReference type="Pfam" id="PF00929">
    <property type="entry name" value="RNase_T"/>
    <property type="match status" value="1"/>
</dbReference>
<evidence type="ECO:0000313" key="18">
    <source>
        <dbReference type="Proteomes" id="UP000000756"/>
    </source>
</evidence>
<dbReference type="InterPro" id="IPR034747">
    <property type="entry name" value="EXOI_SH3"/>
</dbReference>
<proteinExistence type="predicted"/>
<dbReference type="PANTHER" id="PTHR11046">
    <property type="entry name" value="OLIGORIBONUCLEASE, MITOCHONDRIAL"/>
    <property type="match status" value="1"/>
</dbReference>
<keyword evidence="12" id="KW-0234">DNA repair</keyword>
<evidence type="ECO:0000259" key="15">
    <source>
        <dbReference type="PROSITE" id="PS51784"/>
    </source>
</evidence>
<dbReference type="SMART" id="SM00479">
    <property type="entry name" value="EXOIII"/>
    <property type="match status" value="1"/>
</dbReference>
<dbReference type="PROSITE" id="PS51785">
    <property type="entry name" value="EXOI_C"/>
    <property type="match status" value="1"/>
</dbReference>
<evidence type="ECO:0000256" key="5">
    <source>
        <dbReference type="ARBA" id="ARBA00022722"/>
    </source>
</evidence>
<dbReference type="FunFam" id="3.30.420.10:FF:000033">
    <property type="entry name" value="Exodeoxyribonuclease I"/>
    <property type="match status" value="1"/>
</dbReference>
<dbReference type="Gene3D" id="1.10.287.1240">
    <property type="match status" value="1"/>
</dbReference>
<organism evidence="17 18">
    <name type="scientific">Aeromonas hydrophila subsp. hydrophila (strain ATCC 7966 / DSM 30187 / BCRC 13018 / CCUG 14551 / JCM 1027 / KCTC 2358 / NCIMB 9240 / NCTC 8049)</name>
    <dbReference type="NCBI Taxonomy" id="380703"/>
    <lineage>
        <taxon>Bacteria</taxon>
        <taxon>Pseudomonadati</taxon>
        <taxon>Pseudomonadota</taxon>
        <taxon>Gammaproteobacteria</taxon>
        <taxon>Aeromonadales</taxon>
        <taxon>Aeromonadaceae</taxon>
        <taxon>Aeromonas</taxon>
    </lineage>
</organism>
<evidence type="ECO:0000256" key="9">
    <source>
        <dbReference type="ARBA" id="ARBA00022839"/>
    </source>
</evidence>
<evidence type="ECO:0000256" key="4">
    <source>
        <dbReference type="ARBA" id="ARBA00019900"/>
    </source>
</evidence>
<evidence type="ECO:0000256" key="2">
    <source>
        <dbReference type="ARBA" id="ARBA00001946"/>
    </source>
</evidence>